<evidence type="ECO:0008006" key="4">
    <source>
        <dbReference type="Google" id="ProtNLM"/>
    </source>
</evidence>
<dbReference type="InterPro" id="IPR051606">
    <property type="entry name" value="Polyketide_Oxido-like"/>
</dbReference>
<dbReference type="OrthoDB" id="63935at2759"/>
<dbReference type="RefSeq" id="XP_056475501.1">
    <property type="nucleotide sequence ID" value="XM_056619342.1"/>
</dbReference>
<comment type="similarity">
    <text evidence="1">Belongs to the avfA family.</text>
</comment>
<dbReference type="AlphaFoldDB" id="A0A9W9FH19"/>
<proteinExistence type="inferred from homology"/>
<accession>A0A9W9FH19</accession>
<protein>
    <recommendedName>
        <fullName evidence="4">NAD(P)-binding domain-containing protein</fullName>
    </recommendedName>
</protein>
<dbReference type="PANTHER" id="PTHR43355">
    <property type="entry name" value="FLAVIN REDUCTASE (NADPH)"/>
    <property type="match status" value="1"/>
</dbReference>
<dbReference type="PANTHER" id="PTHR43355:SF2">
    <property type="entry name" value="FLAVIN REDUCTASE (NADPH)"/>
    <property type="match status" value="1"/>
</dbReference>
<organism evidence="2 3">
    <name type="scientific">Penicillium argentinense</name>
    <dbReference type="NCBI Taxonomy" id="1131581"/>
    <lineage>
        <taxon>Eukaryota</taxon>
        <taxon>Fungi</taxon>
        <taxon>Dikarya</taxon>
        <taxon>Ascomycota</taxon>
        <taxon>Pezizomycotina</taxon>
        <taxon>Eurotiomycetes</taxon>
        <taxon>Eurotiomycetidae</taxon>
        <taxon>Eurotiales</taxon>
        <taxon>Aspergillaceae</taxon>
        <taxon>Penicillium</taxon>
    </lineage>
</organism>
<name>A0A9W9FH19_9EURO</name>
<keyword evidence="3" id="KW-1185">Reference proteome</keyword>
<reference evidence="2" key="2">
    <citation type="journal article" date="2023" name="IMA Fungus">
        <title>Comparative genomic study of the Penicillium genus elucidates a diverse pangenome and 15 lateral gene transfer events.</title>
        <authorList>
            <person name="Petersen C."/>
            <person name="Sorensen T."/>
            <person name="Nielsen M.R."/>
            <person name="Sondergaard T.E."/>
            <person name="Sorensen J.L."/>
            <person name="Fitzpatrick D.A."/>
            <person name="Frisvad J.C."/>
            <person name="Nielsen K.L."/>
        </authorList>
    </citation>
    <scope>NUCLEOTIDE SEQUENCE</scope>
    <source>
        <strain evidence="2">IBT 30761</strain>
    </source>
</reference>
<gene>
    <name evidence="2" type="ORF">N7532_006848</name>
</gene>
<dbReference type="Gene3D" id="3.40.50.720">
    <property type="entry name" value="NAD(P)-binding Rossmann-like Domain"/>
    <property type="match status" value="1"/>
</dbReference>
<evidence type="ECO:0000313" key="2">
    <source>
        <dbReference type="EMBL" id="KAJ5099847.1"/>
    </source>
</evidence>
<dbReference type="GeneID" id="81358321"/>
<evidence type="ECO:0000313" key="3">
    <source>
        <dbReference type="Proteomes" id="UP001149074"/>
    </source>
</evidence>
<dbReference type="EMBL" id="JAPQKI010000005">
    <property type="protein sequence ID" value="KAJ5099847.1"/>
    <property type="molecule type" value="Genomic_DNA"/>
</dbReference>
<dbReference type="SUPFAM" id="SSF51735">
    <property type="entry name" value="NAD(P)-binding Rossmann-fold domains"/>
    <property type="match status" value="1"/>
</dbReference>
<dbReference type="Proteomes" id="UP001149074">
    <property type="component" value="Unassembled WGS sequence"/>
</dbReference>
<comment type="caution">
    <text evidence="2">The sequence shown here is derived from an EMBL/GenBank/DDBJ whole genome shotgun (WGS) entry which is preliminary data.</text>
</comment>
<dbReference type="GO" id="GO:0042602">
    <property type="term" value="F:riboflavin reductase (NADPH) activity"/>
    <property type="evidence" value="ECO:0007669"/>
    <property type="project" value="TreeGrafter"/>
</dbReference>
<dbReference type="GO" id="GO:0004074">
    <property type="term" value="F:biliverdin reductase [NAD(P)H] activity"/>
    <property type="evidence" value="ECO:0007669"/>
    <property type="project" value="TreeGrafter"/>
</dbReference>
<dbReference type="InterPro" id="IPR036291">
    <property type="entry name" value="NAD(P)-bd_dom_sf"/>
</dbReference>
<evidence type="ECO:0000256" key="1">
    <source>
        <dbReference type="ARBA" id="ARBA00038376"/>
    </source>
</evidence>
<reference evidence="2" key="1">
    <citation type="submission" date="2022-11" db="EMBL/GenBank/DDBJ databases">
        <authorList>
            <person name="Petersen C."/>
        </authorList>
    </citation>
    <scope>NUCLEOTIDE SEQUENCE</scope>
    <source>
        <strain evidence="2">IBT 30761</strain>
    </source>
</reference>
<sequence>MLTIAFLGATGGCANACLAHTLRNGHNAVALARTPSKLESQLLEQPGLTREILDKHLRIHKGDATNVDDIINTLIIAPKTEIQPCTLVTSIISGIGGAPTMSWTRPNPCDKMTMRIPSLPHIELPNPHITEDTTRTLLQALQRISTEQFGSYDKYAYAAPQLTVISGTGIGSKNGMKDVPYLFRPMYSTLLPEPHADKSNMEKVLNEEREKKETLLARGLVIVRPSFLTGDHRIVPAGEDSGYSKLRVATDESPAAAIGYLVPRQLIGEWIYEEIVNCGGERWAGQGVLLTC</sequence>